<dbReference type="Proteomes" id="UP000198881">
    <property type="component" value="Unassembled WGS sequence"/>
</dbReference>
<dbReference type="InterPro" id="IPR046291">
    <property type="entry name" value="DUF6328"/>
</dbReference>
<evidence type="ECO:0000313" key="3">
    <source>
        <dbReference type="Proteomes" id="UP000198881"/>
    </source>
</evidence>
<protein>
    <recommendedName>
        <fullName evidence="4">Sodium:proton antiporter</fullName>
    </recommendedName>
</protein>
<keyword evidence="1" id="KW-1133">Transmembrane helix</keyword>
<sequence length="181" mass="19855">MGELKKVLAGEADVPDTGVIETVQGHPEARRNETAFEKLDRNWGDLLQELRVMQTGTQIVTAFLIILPFQSRFEELVGGLEGWYVALLISAVLLTVLMLMPVVAHRRYFGRQIKNQTVAWGNLFVKICLAGLALLLIGCIAFITHLVLPDVIGWIVAGATAVVIIAVMTLLPPRSSVPVQE</sequence>
<dbReference type="EMBL" id="FPCG01000003">
    <property type="protein sequence ID" value="SFV22012.1"/>
    <property type="molecule type" value="Genomic_DNA"/>
</dbReference>
<dbReference type="Pfam" id="PF19853">
    <property type="entry name" value="DUF6328"/>
    <property type="match status" value="1"/>
</dbReference>
<gene>
    <name evidence="2" type="ORF">SAMN04487966_103157</name>
</gene>
<keyword evidence="3" id="KW-1185">Reference proteome</keyword>
<organism evidence="2 3">
    <name type="scientific">Micrococcus terreus</name>
    <dbReference type="NCBI Taxonomy" id="574650"/>
    <lineage>
        <taxon>Bacteria</taxon>
        <taxon>Bacillati</taxon>
        <taxon>Actinomycetota</taxon>
        <taxon>Actinomycetes</taxon>
        <taxon>Micrococcales</taxon>
        <taxon>Micrococcaceae</taxon>
        <taxon>Micrococcus</taxon>
    </lineage>
</organism>
<evidence type="ECO:0008006" key="4">
    <source>
        <dbReference type="Google" id="ProtNLM"/>
    </source>
</evidence>
<proteinExistence type="predicted"/>
<reference evidence="2 3" key="1">
    <citation type="submission" date="2016-10" db="EMBL/GenBank/DDBJ databases">
        <authorList>
            <person name="de Groot N.N."/>
        </authorList>
    </citation>
    <scope>NUCLEOTIDE SEQUENCE [LARGE SCALE GENOMIC DNA]</scope>
    <source>
        <strain evidence="2 3">CGMCC 1.7054</strain>
    </source>
</reference>
<dbReference type="STRING" id="574650.SAMN04487966_103157"/>
<keyword evidence="1" id="KW-0812">Transmembrane</keyword>
<keyword evidence="1" id="KW-0472">Membrane</keyword>
<accession>A0A1I7MJA3</accession>
<evidence type="ECO:0000256" key="1">
    <source>
        <dbReference type="SAM" id="Phobius"/>
    </source>
</evidence>
<feature type="transmembrane region" description="Helical" evidence="1">
    <location>
        <begin position="82"/>
        <end position="103"/>
    </location>
</feature>
<feature type="transmembrane region" description="Helical" evidence="1">
    <location>
        <begin position="151"/>
        <end position="171"/>
    </location>
</feature>
<evidence type="ECO:0000313" key="2">
    <source>
        <dbReference type="EMBL" id="SFV22012.1"/>
    </source>
</evidence>
<dbReference type="AlphaFoldDB" id="A0A1I7MJA3"/>
<feature type="transmembrane region" description="Helical" evidence="1">
    <location>
        <begin position="123"/>
        <end position="145"/>
    </location>
</feature>
<dbReference type="OrthoDB" id="3625784at2"/>
<dbReference type="RefSeq" id="WP_091695750.1">
    <property type="nucleotide sequence ID" value="NZ_FPCG01000003.1"/>
</dbReference>
<name>A0A1I7MJA3_9MICC</name>